<proteinExistence type="predicted"/>
<dbReference type="EMBL" id="JACBZV010000001">
    <property type="protein sequence ID" value="NYJ09568.1"/>
    <property type="molecule type" value="Genomic_DNA"/>
</dbReference>
<organism evidence="2 3">
    <name type="scientific">Rhizobium leguminosarum</name>
    <dbReference type="NCBI Taxonomy" id="384"/>
    <lineage>
        <taxon>Bacteria</taxon>
        <taxon>Pseudomonadati</taxon>
        <taxon>Pseudomonadota</taxon>
        <taxon>Alphaproteobacteria</taxon>
        <taxon>Hyphomicrobiales</taxon>
        <taxon>Rhizobiaceae</taxon>
        <taxon>Rhizobium/Agrobacterium group</taxon>
        <taxon>Rhizobium</taxon>
    </lineage>
</organism>
<name>A0A7Z0DUZ8_RHILE</name>
<evidence type="ECO:0000313" key="2">
    <source>
        <dbReference type="EMBL" id="NYJ09568.1"/>
    </source>
</evidence>
<sequence>MAWGSAAPSVMLGHEPSIHTTPTSSRGMDPRLKAEDDGGWG</sequence>
<evidence type="ECO:0000256" key="1">
    <source>
        <dbReference type="SAM" id="MobiDB-lite"/>
    </source>
</evidence>
<evidence type="ECO:0000313" key="3">
    <source>
        <dbReference type="Proteomes" id="UP000535276"/>
    </source>
</evidence>
<dbReference type="Proteomes" id="UP000535276">
    <property type="component" value="Unassembled WGS sequence"/>
</dbReference>
<accession>A0A7Z0DUZ8</accession>
<feature type="region of interest" description="Disordered" evidence="1">
    <location>
        <begin position="1"/>
        <end position="41"/>
    </location>
</feature>
<dbReference type="RefSeq" id="WP_280114326.1">
    <property type="nucleotide sequence ID" value="NZ_JACBZV010000001.1"/>
</dbReference>
<reference evidence="2 3" key="1">
    <citation type="submission" date="2020-07" db="EMBL/GenBank/DDBJ databases">
        <title>Genomic Encyclopedia of Type Strains, Phase IV (KMG-V): Genome sequencing to study the core and pangenomes of soil and plant-associated prokaryotes.</title>
        <authorList>
            <person name="Whitman W."/>
        </authorList>
    </citation>
    <scope>NUCLEOTIDE SEQUENCE [LARGE SCALE GENOMIC DNA]</scope>
    <source>
        <strain evidence="2 3">SEMIA 4052</strain>
    </source>
</reference>
<gene>
    <name evidence="2" type="ORF">GGI64_000587</name>
</gene>
<dbReference type="AlphaFoldDB" id="A0A7Z0DUZ8"/>
<comment type="caution">
    <text evidence="2">The sequence shown here is derived from an EMBL/GenBank/DDBJ whole genome shotgun (WGS) entry which is preliminary data.</text>
</comment>
<protein>
    <submittedName>
        <fullName evidence="2">Uncharacterized protein</fullName>
    </submittedName>
</protein>
<feature type="compositionally biased region" description="Basic and acidic residues" evidence="1">
    <location>
        <begin position="28"/>
        <end position="41"/>
    </location>
</feature>